<evidence type="ECO:0000313" key="2">
    <source>
        <dbReference type="EMBL" id="QEL13707.1"/>
    </source>
</evidence>
<evidence type="ECO:0000259" key="1">
    <source>
        <dbReference type="Pfam" id="PF02627"/>
    </source>
</evidence>
<dbReference type="InterPro" id="IPR003779">
    <property type="entry name" value="CMD-like"/>
</dbReference>
<feature type="domain" description="Carboxymuconolactone decarboxylase-like" evidence="1">
    <location>
        <begin position="68"/>
        <end position="130"/>
    </location>
</feature>
<sequence>MKPARIATVTPVSEESAVGKVVAVYADIKATKKIDFVPNIWRVLATNPDHLELTWTRLKAIMHPEAAGRTSKLDPLMREAIALAVSATNGCAYCVNSHTAALRKLGFDAEAVGEVLAVAALFNSTNALADGYQIEPDVLPPLDG</sequence>
<keyword evidence="2" id="KW-0575">Peroxidase</keyword>
<dbReference type="SUPFAM" id="SSF69118">
    <property type="entry name" value="AhpD-like"/>
    <property type="match status" value="1"/>
</dbReference>
<dbReference type="PANTHER" id="PTHR35446:SF2">
    <property type="entry name" value="CARBOXYMUCONOLACTONE DECARBOXYLASE-LIKE DOMAIN-CONTAINING PROTEIN"/>
    <property type="match status" value="1"/>
</dbReference>
<dbReference type="NCBIfam" id="TIGR00778">
    <property type="entry name" value="ahpD_dom"/>
    <property type="match status" value="1"/>
</dbReference>
<dbReference type="InterPro" id="IPR004675">
    <property type="entry name" value="AhpD_core"/>
</dbReference>
<proteinExistence type="predicted"/>
<dbReference type="InterPro" id="IPR029032">
    <property type="entry name" value="AhpD-like"/>
</dbReference>
<protein>
    <submittedName>
        <fullName evidence="2">Alkylhydroperoxidase</fullName>
    </submittedName>
</protein>
<dbReference type="KEGG" id="lrs:PX52LOC_00565"/>
<dbReference type="Proteomes" id="UP000324974">
    <property type="component" value="Chromosome"/>
</dbReference>
<keyword evidence="3" id="KW-1185">Reference proteome</keyword>
<gene>
    <name evidence="2" type="ORF">PX52LOC_00565</name>
</gene>
<dbReference type="EMBL" id="CP042425">
    <property type="protein sequence ID" value="QEL13707.1"/>
    <property type="molecule type" value="Genomic_DNA"/>
</dbReference>
<dbReference type="GO" id="GO:0051920">
    <property type="term" value="F:peroxiredoxin activity"/>
    <property type="evidence" value="ECO:0007669"/>
    <property type="project" value="InterPro"/>
</dbReference>
<reference evidence="3" key="1">
    <citation type="submission" date="2019-08" db="EMBL/GenBank/DDBJ databases">
        <title>Limnoglobus roseus gen. nov., sp. nov., a novel freshwater planctomycete with a giant genome from the family Gemmataceae.</title>
        <authorList>
            <person name="Kulichevskaya I.S."/>
            <person name="Naumoff D.G."/>
            <person name="Miroshnikov K."/>
            <person name="Ivanova A."/>
            <person name="Philippov D.A."/>
            <person name="Hakobyan A."/>
            <person name="Rijpstra I.C."/>
            <person name="Sinninghe Damste J.S."/>
            <person name="Liesack W."/>
            <person name="Dedysh S.N."/>
        </authorList>
    </citation>
    <scope>NUCLEOTIDE SEQUENCE [LARGE SCALE GENOMIC DNA]</scope>
    <source>
        <strain evidence="3">PX52</strain>
    </source>
</reference>
<dbReference type="OrthoDB" id="9806086at2"/>
<dbReference type="Gene3D" id="1.20.1290.10">
    <property type="entry name" value="AhpD-like"/>
    <property type="match status" value="1"/>
</dbReference>
<dbReference type="Pfam" id="PF02627">
    <property type="entry name" value="CMD"/>
    <property type="match status" value="1"/>
</dbReference>
<accession>A0A5C1A606</accession>
<name>A0A5C1A606_9BACT</name>
<organism evidence="2 3">
    <name type="scientific">Limnoglobus roseus</name>
    <dbReference type="NCBI Taxonomy" id="2598579"/>
    <lineage>
        <taxon>Bacteria</taxon>
        <taxon>Pseudomonadati</taxon>
        <taxon>Planctomycetota</taxon>
        <taxon>Planctomycetia</taxon>
        <taxon>Gemmatales</taxon>
        <taxon>Gemmataceae</taxon>
        <taxon>Limnoglobus</taxon>
    </lineage>
</organism>
<keyword evidence="2" id="KW-0560">Oxidoreductase</keyword>
<dbReference type="AlphaFoldDB" id="A0A5C1A606"/>
<dbReference type="PANTHER" id="PTHR35446">
    <property type="entry name" value="SI:CH211-175M2.5"/>
    <property type="match status" value="1"/>
</dbReference>
<evidence type="ECO:0000313" key="3">
    <source>
        <dbReference type="Proteomes" id="UP000324974"/>
    </source>
</evidence>